<accession>A0A099GH67</accession>
<dbReference type="PANTHER" id="PTHR30503">
    <property type="entry name" value="INNER MEMBRANE PROTEIN YEDI"/>
    <property type="match status" value="1"/>
</dbReference>
<keyword evidence="1" id="KW-0472">Membrane</keyword>
<organism evidence="2 3">
    <name type="scientific">Paracoccus sanguinis</name>
    <dbReference type="NCBI Taxonomy" id="1545044"/>
    <lineage>
        <taxon>Bacteria</taxon>
        <taxon>Pseudomonadati</taxon>
        <taxon>Pseudomonadota</taxon>
        <taxon>Alphaproteobacteria</taxon>
        <taxon>Rhodobacterales</taxon>
        <taxon>Paracoccaceae</taxon>
        <taxon>Paracoccus</taxon>
    </lineage>
</organism>
<dbReference type="InterPro" id="IPR008526">
    <property type="entry name" value="YedI"/>
</dbReference>
<dbReference type="PIRSF" id="PIRSF016660">
    <property type="entry name" value="YedI"/>
    <property type="match status" value="1"/>
</dbReference>
<dbReference type="GO" id="GO:0005886">
    <property type="term" value="C:plasma membrane"/>
    <property type="evidence" value="ECO:0007669"/>
    <property type="project" value="TreeGrafter"/>
</dbReference>
<dbReference type="EMBL" id="JRKQ01000043">
    <property type="protein sequence ID" value="KGJ22200.1"/>
    <property type="molecule type" value="Genomic_DNA"/>
</dbReference>
<dbReference type="Proteomes" id="UP000029858">
    <property type="component" value="Unassembled WGS sequence"/>
</dbReference>
<feature type="transmembrane region" description="Helical" evidence="1">
    <location>
        <begin position="75"/>
        <end position="94"/>
    </location>
</feature>
<sequence length="331" mass="34609">MSGLIALLDDVAGIAKVAAASVDDVAGMSAKATAKAAGAVIDDAAVTPKYVHGFDADREVPIIWRIAKGSIFNKLVILLPVALLLSAFAPWAIAPLLMVGGAYLCFEGAEKVWHAIPGGHDDHAEIEIDTSDPAHLEEEKVAGAIKTDFILSAEIMTIALNEVSRLVVEQDIHGPGKFAMEAAALAFVAVIITVGVYGFVALIVKADDYGVALVRTRSGFWASAGRALVRAMPGFMKVLTVIGTAAMIWVGGNIVIHGLHELGYHAPYDFIHAQAERAAHAVPAMAGAVSWFVTALIDGIFGLALGLLLIPLSNAVIAPLWRAGQRAVGKA</sequence>
<feature type="transmembrane region" description="Helical" evidence="1">
    <location>
        <begin position="300"/>
        <end position="321"/>
    </location>
</feature>
<gene>
    <name evidence="2" type="ORF">IX56_09560</name>
</gene>
<keyword evidence="1" id="KW-1133">Transmembrane helix</keyword>
<evidence type="ECO:0000313" key="2">
    <source>
        <dbReference type="EMBL" id="KGJ22200.1"/>
    </source>
</evidence>
<dbReference type="PANTHER" id="PTHR30503:SF3">
    <property type="entry name" value="INNER MEMBRANE PROTEIN YEDI"/>
    <property type="match status" value="1"/>
</dbReference>
<comment type="caution">
    <text evidence="2">The sequence shown here is derived from an EMBL/GenBank/DDBJ whole genome shotgun (WGS) entry which is preliminary data.</text>
</comment>
<evidence type="ECO:0000313" key="3">
    <source>
        <dbReference type="Proteomes" id="UP000029858"/>
    </source>
</evidence>
<feature type="transmembrane region" description="Helical" evidence="1">
    <location>
        <begin position="238"/>
        <end position="259"/>
    </location>
</feature>
<reference evidence="2 3" key="2">
    <citation type="submission" date="2014-10" db="EMBL/GenBank/DDBJ databases">
        <title>Paracoccus sanguinis sp. nov., isolated from clinical specimens of New York State patients.</title>
        <authorList>
            <person name="Mingle L.A."/>
            <person name="Cole J.A."/>
            <person name="Lapierre P."/>
            <person name="Musser K.A."/>
        </authorList>
    </citation>
    <scope>NUCLEOTIDE SEQUENCE [LARGE SCALE GENOMIC DNA]</scope>
    <source>
        <strain evidence="2 3">5503</strain>
    </source>
</reference>
<dbReference type="RefSeq" id="WP_036709610.1">
    <property type="nucleotide sequence ID" value="NZ_JRKQ01000043.1"/>
</dbReference>
<feature type="transmembrane region" description="Helical" evidence="1">
    <location>
        <begin position="182"/>
        <end position="204"/>
    </location>
</feature>
<dbReference type="AlphaFoldDB" id="A0A099GH67"/>
<name>A0A099GH67_9RHOB</name>
<proteinExistence type="predicted"/>
<dbReference type="Pfam" id="PF05661">
    <property type="entry name" value="DUF808"/>
    <property type="match status" value="1"/>
</dbReference>
<reference evidence="2 3" key="1">
    <citation type="submission" date="2014-09" db="EMBL/GenBank/DDBJ databases">
        <authorList>
            <person name="McGinnis J.M."/>
            <person name="Wolfgang W.J."/>
        </authorList>
    </citation>
    <scope>NUCLEOTIDE SEQUENCE [LARGE SCALE GENOMIC DNA]</scope>
    <source>
        <strain evidence="2 3">5503</strain>
    </source>
</reference>
<evidence type="ECO:0000256" key="1">
    <source>
        <dbReference type="SAM" id="Phobius"/>
    </source>
</evidence>
<protein>
    <submittedName>
        <fullName evidence="2">ABC transporter</fullName>
    </submittedName>
</protein>
<keyword evidence="1" id="KW-0812">Transmembrane</keyword>